<feature type="domain" description="ABC-type transport auxiliary lipoprotein component" evidence="2">
    <location>
        <begin position="38"/>
        <end position="193"/>
    </location>
</feature>
<dbReference type="EMBL" id="JAQQXR010000003">
    <property type="protein sequence ID" value="MDC8758155.1"/>
    <property type="molecule type" value="Genomic_DNA"/>
</dbReference>
<dbReference type="Proteomes" id="UP001221208">
    <property type="component" value="Unassembled WGS sequence"/>
</dbReference>
<dbReference type="Pfam" id="PF03886">
    <property type="entry name" value="ABC_trans_aux"/>
    <property type="match status" value="1"/>
</dbReference>
<protein>
    <submittedName>
        <fullName evidence="3">ABC-type transport auxiliary lipoprotein family protein</fullName>
    </submittedName>
</protein>
<accession>A0ABT5K124</accession>
<organism evidence="3 4">
    <name type="scientific">Janthinobacterium fluminis</name>
    <dbReference type="NCBI Taxonomy" id="2987524"/>
    <lineage>
        <taxon>Bacteria</taxon>
        <taxon>Pseudomonadati</taxon>
        <taxon>Pseudomonadota</taxon>
        <taxon>Betaproteobacteria</taxon>
        <taxon>Burkholderiales</taxon>
        <taxon>Oxalobacteraceae</taxon>
        <taxon>Janthinobacterium</taxon>
    </lineage>
</organism>
<name>A0ABT5K124_9BURK</name>
<evidence type="ECO:0000313" key="3">
    <source>
        <dbReference type="EMBL" id="MDC8758155.1"/>
    </source>
</evidence>
<evidence type="ECO:0000313" key="4">
    <source>
        <dbReference type="Proteomes" id="UP001221208"/>
    </source>
</evidence>
<keyword evidence="3" id="KW-0449">Lipoprotein</keyword>
<dbReference type="InterPro" id="IPR005586">
    <property type="entry name" value="ABC_trans_aux"/>
</dbReference>
<dbReference type="PROSITE" id="PS51257">
    <property type="entry name" value="PROKAR_LIPOPROTEIN"/>
    <property type="match status" value="1"/>
</dbReference>
<dbReference type="SUPFAM" id="SSF159594">
    <property type="entry name" value="XCC0632-like"/>
    <property type="match status" value="1"/>
</dbReference>
<evidence type="ECO:0000259" key="2">
    <source>
        <dbReference type="Pfam" id="PF03886"/>
    </source>
</evidence>
<dbReference type="Gene3D" id="3.40.50.10610">
    <property type="entry name" value="ABC-type transport auxiliary lipoprotein component"/>
    <property type="match status" value="1"/>
</dbReference>
<evidence type="ECO:0000256" key="1">
    <source>
        <dbReference type="SAM" id="SignalP"/>
    </source>
</evidence>
<comment type="caution">
    <text evidence="3">The sequence shown here is derived from an EMBL/GenBank/DDBJ whole genome shotgun (WGS) entry which is preliminary data.</text>
</comment>
<feature type="signal peptide" evidence="1">
    <location>
        <begin position="1"/>
        <end position="21"/>
    </location>
</feature>
<feature type="chain" id="PRO_5045917886" evidence="1">
    <location>
        <begin position="22"/>
        <end position="206"/>
    </location>
</feature>
<sequence>MNTTLKRSLTLLALAAGAALGGCAGKAAVATLYDFGPPPAPPAAAAPPPALATLVVADATGPAWLDSQRMHYRLLYADAQQSRPYANNRWNSTPLQLLSQRLKSRIAQSGVKVLATTDAAAGVALLRVEVDDFSHNFDSQTQSSGRLNLRASLFRGHRLVDQKTFSRASGAASADAAGGARALAAASDAVAADLLAWLAALPPQKE</sequence>
<dbReference type="RefSeq" id="WP_273670825.1">
    <property type="nucleotide sequence ID" value="NZ_JAQQXR010000003.1"/>
</dbReference>
<keyword evidence="4" id="KW-1185">Reference proteome</keyword>
<gene>
    <name evidence="3" type="ORF">OIK44_11190</name>
</gene>
<proteinExistence type="predicted"/>
<keyword evidence="1" id="KW-0732">Signal</keyword>
<reference evidence="3 4" key="1">
    <citation type="submission" date="2022-10" db="EMBL/GenBank/DDBJ databases">
        <title>Janthinobacterium sp. hw3 Genome sequencing.</title>
        <authorList>
            <person name="Park S."/>
        </authorList>
    </citation>
    <scope>NUCLEOTIDE SEQUENCE [LARGE SCALE GENOMIC DNA]</scope>
    <source>
        <strain evidence="4">hw3</strain>
    </source>
</reference>